<evidence type="ECO:0000256" key="1">
    <source>
        <dbReference type="SAM" id="MobiDB-lite"/>
    </source>
</evidence>
<dbReference type="InterPro" id="IPR027587">
    <property type="entry name" value="TrbK"/>
</dbReference>
<dbReference type="RefSeq" id="WP_104519244.1">
    <property type="nucleotide sequence ID" value="NZ_NHRY01000133.1"/>
</dbReference>
<dbReference type="Proteomes" id="UP000239724">
    <property type="component" value="Unassembled WGS sequence"/>
</dbReference>
<sequence length="109" mass="11490">MPGRSGAFRAAAILVLVAVIIASLFAIDRRPATPVAVTPATIPNPAQDDLSAELRRCSALGPQDPEDARCVAVWEENRRRFLGKPARPLPPQTSLGAAAPATPAKEDAR</sequence>
<accession>A0A2S6NHD6</accession>
<evidence type="ECO:0000313" key="2">
    <source>
        <dbReference type="EMBL" id="PPQ34011.1"/>
    </source>
</evidence>
<comment type="caution">
    <text evidence="2">The sequence shown here is derived from an EMBL/GenBank/DDBJ whole genome shotgun (WGS) entry which is preliminary data.</text>
</comment>
<dbReference type="OrthoDB" id="9815800at2"/>
<name>A0A2S6NHD6_RHOGL</name>
<protein>
    <recommendedName>
        <fullName evidence="4">Conjugal transfer protein TrbK</fullName>
    </recommendedName>
</protein>
<reference evidence="2 3" key="1">
    <citation type="journal article" date="2018" name="Arch. Microbiol.">
        <title>New insights into the metabolic potential of the phototrophic purple bacterium Rhodopila globiformis DSM 161(T) from its draft genome sequence and evidence for a vanadium-dependent nitrogenase.</title>
        <authorList>
            <person name="Imhoff J.F."/>
            <person name="Rahn T."/>
            <person name="Kunzel S."/>
            <person name="Neulinger S.C."/>
        </authorList>
    </citation>
    <scope>NUCLEOTIDE SEQUENCE [LARGE SCALE GENOMIC DNA]</scope>
    <source>
        <strain evidence="2 3">DSM 161</strain>
    </source>
</reference>
<proteinExistence type="predicted"/>
<evidence type="ECO:0000313" key="3">
    <source>
        <dbReference type="Proteomes" id="UP000239724"/>
    </source>
</evidence>
<dbReference type="AlphaFoldDB" id="A0A2S6NHD6"/>
<feature type="region of interest" description="Disordered" evidence="1">
    <location>
        <begin position="82"/>
        <end position="109"/>
    </location>
</feature>
<evidence type="ECO:0008006" key="4">
    <source>
        <dbReference type="Google" id="ProtNLM"/>
    </source>
</evidence>
<gene>
    <name evidence="2" type="ORF">CCS01_12815</name>
</gene>
<dbReference type="EMBL" id="NHRY01000133">
    <property type="protein sequence ID" value="PPQ34011.1"/>
    <property type="molecule type" value="Genomic_DNA"/>
</dbReference>
<dbReference type="Pfam" id="PF20084">
    <property type="entry name" value="TrbK"/>
    <property type="match status" value="1"/>
</dbReference>
<dbReference type="NCBIfam" id="TIGR04360">
    <property type="entry name" value="other_trbK"/>
    <property type="match status" value="1"/>
</dbReference>
<organism evidence="2 3">
    <name type="scientific">Rhodopila globiformis</name>
    <name type="common">Rhodopseudomonas globiformis</name>
    <dbReference type="NCBI Taxonomy" id="1071"/>
    <lineage>
        <taxon>Bacteria</taxon>
        <taxon>Pseudomonadati</taxon>
        <taxon>Pseudomonadota</taxon>
        <taxon>Alphaproteobacteria</taxon>
        <taxon>Acetobacterales</taxon>
        <taxon>Acetobacteraceae</taxon>
        <taxon>Rhodopila</taxon>
    </lineage>
</organism>
<keyword evidence="3" id="KW-1185">Reference proteome</keyword>